<keyword evidence="4" id="KW-1185">Reference proteome</keyword>
<dbReference type="EMBL" id="CP001325">
    <property type="protein sequence ID" value="ACO62929.1"/>
    <property type="molecule type" value="Genomic_DNA"/>
</dbReference>
<protein>
    <submittedName>
        <fullName evidence="3">Carbohydrate-binding module family 20 protein</fullName>
    </submittedName>
</protein>
<dbReference type="InterPro" id="IPR002044">
    <property type="entry name" value="CBM20"/>
</dbReference>
<dbReference type="STRING" id="296587.C1E3F9"/>
<dbReference type="RefSeq" id="XP_002501671.1">
    <property type="nucleotide sequence ID" value="XM_002501625.1"/>
</dbReference>
<dbReference type="Proteomes" id="UP000002009">
    <property type="component" value="Chromosome 4"/>
</dbReference>
<dbReference type="CDD" id="cd05467">
    <property type="entry name" value="CBM20"/>
    <property type="match status" value="1"/>
</dbReference>
<dbReference type="GeneID" id="8242956"/>
<dbReference type="GO" id="GO:0016020">
    <property type="term" value="C:membrane"/>
    <property type="evidence" value="ECO:0007669"/>
    <property type="project" value="TreeGrafter"/>
</dbReference>
<dbReference type="InParanoid" id="C1E3F9"/>
<dbReference type="CAZy" id="CBM20">
    <property type="family name" value="Carbohydrate-Binding Module Family 20"/>
</dbReference>
<sequence length="472" mass="51503">MEKELKETKSKLEATEEEAAKAADESDVEAMKKIEAIRAELETEVAIASDRLQAMEAEMRAAQQARADAEKELSDVRQDMDVLKQMMDDTSRDSVQQNLDMEQELGRVMNEANELRAKLEAQAKALEARDGDAFKQLEKASGETAALKADLEATKAAAAADAALRADLEQAMVRAHEIAKENAIKMVKHNERMGRWRSYKSGDIDIPVKFEIAVETMPGQRVAMVGTWNDWDISAAFPMVWTEGNVWTVTTPIHADDTYEYKYVVIDGEGPAALENATWQSGNNRALGLNLSLHDEVALVEVVDTWRPDPKQAPVLLHMVDGTVKEEGSTKLLHDVVRELRTEQALLDGSLNVKVLAEIAQAISAAAGDSIADPLDEEFFDAMERAAVEEATPPKPPKDIFTTASSNIVATEEPEEHVPVFVDASDEFAPDGDVEASAMVNVNVTADGEQIATGTMADVDVGEEQDASAGPR</sequence>
<reference evidence="3 4" key="1">
    <citation type="journal article" date="2009" name="Science">
        <title>Green evolution and dynamic adaptations revealed by genomes of the marine picoeukaryotes Micromonas.</title>
        <authorList>
            <person name="Worden A.Z."/>
            <person name="Lee J.H."/>
            <person name="Mock T."/>
            <person name="Rouze P."/>
            <person name="Simmons M.P."/>
            <person name="Aerts A.L."/>
            <person name="Allen A.E."/>
            <person name="Cuvelier M.L."/>
            <person name="Derelle E."/>
            <person name="Everett M.V."/>
            <person name="Foulon E."/>
            <person name="Grimwood J."/>
            <person name="Gundlach H."/>
            <person name="Henrissat B."/>
            <person name="Napoli C."/>
            <person name="McDonald S.M."/>
            <person name="Parker M.S."/>
            <person name="Rombauts S."/>
            <person name="Salamov A."/>
            <person name="Von Dassow P."/>
            <person name="Badger J.H."/>
            <person name="Coutinho P.M."/>
            <person name="Demir E."/>
            <person name="Dubchak I."/>
            <person name="Gentemann C."/>
            <person name="Eikrem W."/>
            <person name="Gready J.E."/>
            <person name="John U."/>
            <person name="Lanier W."/>
            <person name="Lindquist E.A."/>
            <person name="Lucas S."/>
            <person name="Mayer K.F."/>
            <person name="Moreau H."/>
            <person name="Not F."/>
            <person name="Otillar R."/>
            <person name="Panaud O."/>
            <person name="Pangilinan J."/>
            <person name="Paulsen I."/>
            <person name="Piegu B."/>
            <person name="Poliakov A."/>
            <person name="Robbens S."/>
            <person name="Schmutz J."/>
            <person name="Toulza E."/>
            <person name="Wyss T."/>
            <person name="Zelensky A."/>
            <person name="Zhou K."/>
            <person name="Armbrust E.V."/>
            <person name="Bhattacharya D."/>
            <person name="Goodenough U.W."/>
            <person name="Van de Peer Y."/>
            <person name="Grigoriev I.V."/>
        </authorList>
    </citation>
    <scope>NUCLEOTIDE SEQUENCE [LARGE SCALE GENOMIC DNA]</scope>
    <source>
        <strain evidence="4">RCC299 / NOUM17</strain>
    </source>
</reference>
<dbReference type="InterPro" id="IPR013784">
    <property type="entry name" value="Carb-bd-like_fold"/>
</dbReference>
<evidence type="ECO:0000256" key="1">
    <source>
        <dbReference type="SAM" id="MobiDB-lite"/>
    </source>
</evidence>
<dbReference type="SUPFAM" id="SSF49452">
    <property type="entry name" value="Starch-binding domain-like"/>
    <property type="match status" value="1"/>
</dbReference>
<dbReference type="eggNOG" id="ENOG502SBRG">
    <property type="taxonomic scope" value="Eukaryota"/>
</dbReference>
<dbReference type="PANTHER" id="PTHR15048:SF0">
    <property type="entry name" value="STARCH-BINDING DOMAIN-CONTAINING PROTEIN 1"/>
    <property type="match status" value="1"/>
</dbReference>
<proteinExistence type="predicted"/>
<dbReference type="SMART" id="SM01065">
    <property type="entry name" value="CBM_2"/>
    <property type="match status" value="1"/>
</dbReference>
<feature type="domain" description="CBM20" evidence="2">
    <location>
        <begin position="200"/>
        <end position="308"/>
    </location>
</feature>
<dbReference type="KEGG" id="mis:MICPUN_108056"/>
<evidence type="ECO:0000259" key="2">
    <source>
        <dbReference type="PROSITE" id="PS51166"/>
    </source>
</evidence>
<dbReference type="PROSITE" id="PS51166">
    <property type="entry name" value="CBM20"/>
    <property type="match status" value="1"/>
</dbReference>
<dbReference type="PANTHER" id="PTHR15048">
    <property type="entry name" value="STARCH-BINDING DOMAIN-CONTAINING PROTEIN 1"/>
    <property type="match status" value="1"/>
</dbReference>
<dbReference type="Pfam" id="PF00686">
    <property type="entry name" value="CBM_20"/>
    <property type="match status" value="1"/>
</dbReference>
<dbReference type="AlphaFoldDB" id="C1E3F9"/>
<gene>
    <name evidence="3" type="ORF">MICPUN_108056</name>
</gene>
<organism evidence="3 4">
    <name type="scientific">Micromonas commoda (strain RCC299 / NOUM17 / CCMP2709)</name>
    <name type="common">Picoplanktonic green alga</name>
    <dbReference type="NCBI Taxonomy" id="296587"/>
    <lineage>
        <taxon>Eukaryota</taxon>
        <taxon>Viridiplantae</taxon>
        <taxon>Chlorophyta</taxon>
        <taxon>Mamiellophyceae</taxon>
        <taxon>Mamiellales</taxon>
        <taxon>Mamiellaceae</taxon>
        <taxon>Micromonas</taxon>
    </lineage>
</organism>
<feature type="region of interest" description="Disordered" evidence="1">
    <location>
        <begin position="453"/>
        <end position="472"/>
    </location>
</feature>
<feature type="region of interest" description="Disordered" evidence="1">
    <location>
        <begin position="1"/>
        <end position="29"/>
    </location>
</feature>
<dbReference type="OrthoDB" id="550577at2759"/>
<evidence type="ECO:0000313" key="4">
    <source>
        <dbReference type="Proteomes" id="UP000002009"/>
    </source>
</evidence>
<dbReference type="GO" id="GO:2001070">
    <property type="term" value="F:starch binding"/>
    <property type="evidence" value="ECO:0007669"/>
    <property type="project" value="InterPro"/>
</dbReference>
<dbReference type="InterPro" id="IPR013783">
    <property type="entry name" value="Ig-like_fold"/>
</dbReference>
<evidence type="ECO:0000313" key="3">
    <source>
        <dbReference type="EMBL" id="ACO62929.1"/>
    </source>
</evidence>
<name>C1E3F9_MICCC</name>
<dbReference type="Gene3D" id="2.60.40.10">
    <property type="entry name" value="Immunoglobulins"/>
    <property type="match status" value="1"/>
</dbReference>
<accession>C1E3F9</accession>